<sequence length="301" mass="31762">MADNATGASLSDEATLKMLERERKANNAWHKLARNKMALVGLAIVVVMVILAVFAPLLAPCDPNATDTGNMFAAPGVGGHLFGTDAFGRDLLSRVIYGARISIFIAIGGTILGAIVGILLGLVAGFFGGIVDSVIMRIMDGMMAFPFILLSLILMTILGQGTINVIIAIGVANVPNFARVVRGQVHVVKNEEYCNAERVIGASPARILFKHIFANAMSPVIVYFTLNIASAIISEAALSFLGLGIQPPTASWGSILSEGKSCLQGAPHIATISGMFILVTVLGFNLFGDGIRDVLDPKQKR</sequence>
<dbReference type="Pfam" id="PF00528">
    <property type="entry name" value="BPD_transp_1"/>
    <property type="match status" value="1"/>
</dbReference>
<dbReference type="GO" id="GO:0005886">
    <property type="term" value="C:plasma membrane"/>
    <property type="evidence" value="ECO:0007669"/>
    <property type="project" value="UniProtKB-SubCell"/>
</dbReference>
<keyword evidence="10" id="KW-1185">Reference proteome</keyword>
<feature type="transmembrane region" description="Helical" evidence="7">
    <location>
        <begin position="220"/>
        <end position="245"/>
    </location>
</feature>
<dbReference type="GO" id="GO:0055085">
    <property type="term" value="P:transmembrane transport"/>
    <property type="evidence" value="ECO:0007669"/>
    <property type="project" value="InterPro"/>
</dbReference>
<dbReference type="PROSITE" id="PS50928">
    <property type="entry name" value="ABC_TM1"/>
    <property type="match status" value="1"/>
</dbReference>
<dbReference type="KEGG" id="pcat:Pcatena_12810"/>
<dbReference type="SUPFAM" id="SSF161098">
    <property type="entry name" value="MetI-like"/>
    <property type="match status" value="1"/>
</dbReference>
<evidence type="ECO:0000256" key="7">
    <source>
        <dbReference type="RuleBase" id="RU363032"/>
    </source>
</evidence>
<dbReference type="Pfam" id="PF12911">
    <property type="entry name" value="OppC_N"/>
    <property type="match status" value="1"/>
</dbReference>
<dbReference type="InterPro" id="IPR025966">
    <property type="entry name" value="OppC_N"/>
</dbReference>
<keyword evidence="2 7" id="KW-0813">Transport</keyword>
<dbReference type="AlphaFoldDB" id="A0A3G9K801"/>
<dbReference type="GeneID" id="88849417"/>
<feature type="domain" description="ABC transmembrane type-1" evidence="8">
    <location>
        <begin position="99"/>
        <end position="288"/>
    </location>
</feature>
<evidence type="ECO:0000313" key="10">
    <source>
        <dbReference type="Proteomes" id="UP000273154"/>
    </source>
</evidence>
<evidence type="ECO:0000256" key="2">
    <source>
        <dbReference type="ARBA" id="ARBA00022448"/>
    </source>
</evidence>
<proteinExistence type="inferred from homology"/>
<evidence type="ECO:0000256" key="5">
    <source>
        <dbReference type="ARBA" id="ARBA00022989"/>
    </source>
</evidence>
<feature type="transmembrane region" description="Helical" evidence="7">
    <location>
        <begin position="147"/>
        <end position="172"/>
    </location>
</feature>
<dbReference type="PANTHER" id="PTHR43386">
    <property type="entry name" value="OLIGOPEPTIDE TRANSPORT SYSTEM PERMEASE PROTEIN APPC"/>
    <property type="match status" value="1"/>
</dbReference>
<evidence type="ECO:0000259" key="8">
    <source>
        <dbReference type="PROSITE" id="PS50928"/>
    </source>
</evidence>
<organism evidence="9 10">
    <name type="scientific">Parolsenella catena</name>
    <dbReference type="NCBI Taxonomy" id="2003188"/>
    <lineage>
        <taxon>Bacteria</taxon>
        <taxon>Bacillati</taxon>
        <taxon>Actinomycetota</taxon>
        <taxon>Coriobacteriia</taxon>
        <taxon>Coriobacteriales</taxon>
        <taxon>Atopobiaceae</taxon>
        <taxon>Parolsenella</taxon>
    </lineage>
</organism>
<dbReference type="EMBL" id="AP019367">
    <property type="protein sequence ID" value="BBH50694.1"/>
    <property type="molecule type" value="Genomic_DNA"/>
</dbReference>
<evidence type="ECO:0000256" key="6">
    <source>
        <dbReference type="ARBA" id="ARBA00023136"/>
    </source>
</evidence>
<dbReference type="Gene3D" id="1.10.3720.10">
    <property type="entry name" value="MetI-like"/>
    <property type="match status" value="1"/>
</dbReference>
<evidence type="ECO:0000256" key="1">
    <source>
        <dbReference type="ARBA" id="ARBA00004651"/>
    </source>
</evidence>
<dbReference type="Proteomes" id="UP000273154">
    <property type="component" value="Chromosome"/>
</dbReference>
<evidence type="ECO:0000256" key="3">
    <source>
        <dbReference type="ARBA" id="ARBA00022475"/>
    </source>
</evidence>
<reference evidence="10" key="1">
    <citation type="submission" date="2018-11" db="EMBL/GenBank/DDBJ databases">
        <title>Comparative genomics of Parolsenella catena and Libanicoccus massiliensis: Reclassification of Libanicoccus massiliensis as Parolsenella massiliensis comb. nov.</title>
        <authorList>
            <person name="Sakamoto M."/>
            <person name="Ikeyama N."/>
            <person name="Murakami T."/>
            <person name="Mori H."/>
            <person name="Yuki M."/>
            <person name="Ohkuma M."/>
        </authorList>
    </citation>
    <scope>NUCLEOTIDE SEQUENCE [LARGE SCALE GENOMIC DNA]</scope>
    <source>
        <strain evidence="10">JCM 31932</strain>
    </source>
</reference>
<evidence type="ECO:0000313" key="9">
    <source>
        <dbReference type="EMBL" id="BBH50694.1"/>
    </source>
</evidence>
<keyword evidence="5 7" id="KW-1133">Transmembrane helix</keyword>
<comment type="subcellular location">
    <subcellularLocation>
        <location evidence="1 7">Cell membrane</location>
        <topology evidence="1 7">Multi-pass membrane protein</topology>
    </subcellularLocation>
</comment>
<dbReference type="RefSeq" id="WP_126422713.1">
    <property type="nucleotide sequence ID" value="NZ_AP019367.1"/>
</dbReference>
<feature type="transmembrane region" description="Helical" evidence="7">
    <location>
        <begin position="104"/>
        <end position="127"/>
    </location>
</feature>
<dbReference type="InterPro" id="IPR000515">
    <property type="entry name" value="MetI-like"/>
</dbReference>
<keyword evidence="6 7" id="KW-0472">Membrane</keyword>
<dbReference type="PANTHER" id="PTHR43386:SF1">
    <property type="entry name" value="D,D-DIPEPTIDE TRANSPORT SYSTEM PERMEASE PROTEIN DDPC-RELATED"/>
    <property type="match status" value="1"/>
</dbReference>
<name>A0A3G9K801_9ACTN</name>
<feature type="transmembrane region" description="Helical" evidence="7">
    <location>
        <begin position="37"/>
        <end position="59"/>
    </location>
</feature>
<feature type="transmembrane region" description="Helical" evidence="7">
    <location>
        <begin position="265"/>
        <end position="288"/>
    </location>
</feature>
<evidence type="ECO:0000256" key="4">
    <source>
        <dbReference type="ARBA" id="ARBA00022692"/>
    </source>
</evidence>
<dbReference type="InterPro" id="IPR050366">
    <property type="entry name" value="BP-dependent_transpt_permease"/>
</dbReference>
<keyword evidence="4 7" id="KW-0812">Transmembrane</keyword>
<dbReference type="InterPro" id="IPR035906">
    <property type="entry name" value="MetI-like_sf"/>
</dbReference>
<dbReference type="OrthoDB" id="6637947at2"/>
<accession>A0A3G9K801</accession>
<comment type="similarity">
    <text evidence="7">Belongs to the binding-protein-dependent transport system permease family.</text>
</comment>
<gene>
    <name evidence="9" type="primary">oppC_3</name>
    <name evidence="9" type="ORF">Pcatena_12810</name>
</gene>
<protein>
    <submittedName>
        <fullName evidence="9">Oligopeptide ABC transporter permease protein</fullName>
    </submittedName>
</protein>
<keyword evidence="3" id="KW-1003">Cell membrane</keyword>
<dbReference type="CDD" id="cd06261">
    <property type="entry name" value="TM_PBP2"/>
    <property type="match status" value="1"/>
</dbReference>
<feature type="transmembrane region" description="Helical" evidence="7">
    <location>
        <begin position="71"/>
        <end position="92"/>
    </location>
</feature>